<proteinExistence type="inferred from homology"/>
<comment type="similarity">
    <text evidence="1 2">Belongs to the arylamine N-acetyltransferase family.</text>
</comment>
<dbReference type="PRINTS" id="PR01543">
    <property type="entry name" value="ANATRNSFRASE"/>
</dbReference>
<dbReference type="Gene3D" id="2.40.128.150">
    <property type="entry name" value="Cysteine proteinases"/>
    <property type="match status" value="1"/>
</dbReference>
<dbReference type="PANTHER" id="PTHR11786">
    <property type="entry name" value="N-HYDROXYARYLAMINE O-ACETYLTRANSFERASE"/>
    <property type="match status" value="1"/>
</dbReference>
<dbReference type="InterPro" id="IPR001447">
    <property type="entry name" value="Arylamine_N-AcTrfase"/>
</dbReference>
<evidence type="ECO:0000256" key="2">
    <source>
        <dbReference type="RuleBase" id="RU003452"/>
    </source>
</evidence>
<name>A0A844M1R7_9GAMM</name>
<protein>
    <recommendedName>
        <fullName evidence="5">Arylamine N-acetyltransferase</fullName>
    </recommendedName>
</protein>
<evidence type="ECO:0000313" key="3">
    <source>
        <dbReference type="EMBL" id="MUG32548.1"/>
    </source>
</evidence>
<evidence type="ECO:0000256" key="1">
    <source>
        <dbReference type="ARBA" id="ARBA00006547"/>
    </source>
</evidence>
<sequence>MNVDTEQIVKNYLDTLNINQDIKSLEDISTLAKAHLQTYAFGNPKILLGESVPIDLESIYNNLVVNKRAGYCFEHNKLMYEVLKAKGFEVTQHLARVVNNQSPPTIPMTHRVTVLYYQGEQYLVDVGVGFRSPTVVIKIGDTEPTLSHLGIEYNVLPVDADKNVYTMQLMEKNEPYNATAFDLIENIDADFEVGNFYCYMNPEGIWRNNLVVSCYGEDVIYSLRNTDYFKIYADHTEQVTITKLEHFIDIMQNELNVNYSRDELAQVFESYVQHKAEH</sequence>
<evidence type="ECO:0000313" key="4">
    <source>
        <dbReference type="Proteomes" id="UP000442109"/>
    </source>
</evidence>
<dbReference type="Gene3D" id="3.30.2140.10">
    <property type="entry name" value="Arylamine N-acetyltransferase"/>
    <property type="match status" value="1"/>
</dbReference>
<dbReference type="AlphaFoldDB" id="A0A844M1R7"/>
<dbReference type="PANTHER" id="PTHR11786:SF0">
    <property type="entry name" value="ARYLAMINE N-ACETYLTRANSFERASE 4-RELATED"/>
    <property type="match status" value="1"/>
</dbReference>
<organism evidence="3 4">
    <name type="scientific">Psychrobacter sanguinis</name>
    <dbReference type="NCBI Taxonomy" id="861445"/>
    <lineage>
        <taxon>Bacteria</taxon>
        <taxon>Pseudomonadati</taxon>
        <taxon>Pseudomonadota</taxon>
        <taxon>Gammaproteobacteria</taxon>
        <taxon>Moraxellales</taxon>
        <taxon>Moraxellaceae</taxon>
        <taxon>Psychrobacter</taxon>
    </lineage>
</organism>
<dbReference type="GO" id="GO:0016407">
    <property type="term" value="F:acetyltransferase activity"/>
    <property type="evidence" value="ECO:0007669"/>
    <property type="project" value="InterPro"/>
</dbReference>
<dbReference type="Proteomes" id="UP000442109">
    <property type="component" value="Unassembled WGS sequence"/>
</dbReference>
<evidence type="ECO:0008006" key="5">
    <source>
        <dbReference type="Google" id="ProtNLM"/>
    </source>
</evidence>
<reference evidence="3 4" key="1">
    <citation type="journal article" date="2019" name="PLoS ONE">
        <title>Pup mortality in New Zealand sea lions (Phocarctos hookeri) at Enderby Island, Auckland Islands, 2013-18.</title>
        <authorList>
            <person name="Michael S.A."/>
            <person name="Hayman D.T.S."/>
            <person name="Gray R."/>
            <person name="Zhang J."/>
            <person name="Rogers L."/>
            <person name="Roe W.D."/>
        </authorList>
    </citation>
    <scope>NUCLEOTIDE SEQUENCE [LARGE SCALE GENOMIC DNA]</scope>
    <source>
        <strain evidence="3 4">SM868</strain>
    </source>
</reference>
<dbReference type="EMBL" id="WFKQ01000005">
    <property type="protein sequence ID" value="MUG32548.1"/>
    <property type="molecule type" value="Genomic_DNA"/>
</dbReference>
<keyword evidence="4" id="KW-1185">Reference proteome</keyword>
<gene>
    <name evidence="3" type="ORF">GB996_07030</name>
</gene>
<dbReference type="InterPro" id="IPR038765">
    <property type="entry name" value="Papain-like_cys_pep_sf"/>
</dbReference>
<comment type="caution">
    <text evidence="3">The sequence shown here is derived from an EMBL/GenBank/DDBJ whole genome shotgun (WGS) entry which is preliminary data.</text>
</comment>
<dbReference type="Pfam" id="PF00797">
    <property type="entry name" value="Acetyltransf_2"/>
    <property type="match status" value="1"/>
</dbReference>
<accession>A0A844M1R7</accession>
<dbReference type="SUPFAM" id="SSF54001">
    <property type="entry name" value="Cysteine proteinases"/>
    <property type="match status" value="1"/>
</dbReference>